<dbReference type="Proteomes" id="UP001499947">
    <property type="component" value="Unassembled WGS sequence"/>
</dbReference>
<comment type="caution">
    <text evidence="3">The sequence shown here is derived from an EMBL/GenBank/DDBJ whole genome shotgun (WGS) entry which is preliminary data.</text>
</comment>
<dbReference type="SUPFAM" id="SSF51905">
    <property type="entry name" value="FAD/NAD(P)-binding domain"/>
    <property type="match status" value="1"/>
</dbReference>
<dbReference type="PANTHER" id="PTHR46865:SF2">
    <property type="entry name" value="MONOOXYGENASE"/>
    <property type="match status" value="1"/>
</dbReference>
<reference evidence="4" key="1">
    <citation type="journal article" date="2019" name="Int. J. Syst. Evol. Microbiol.">
        <title>The Global Catalogue of Microorganisms (GCM) 10K type strain sequencing project: providing services to taxonomists for standard genome sequencing and annotation.</title>
        <authorList>
            <consortium name="The Broad Institute Genomics Platform"/>
            <consortium name="The Broad Institute Genome Sequencing Center for Infectious Disease"/>
            <person name="Wu L."/>
            <person name="Ma J."/>
        </authorList>
    </citation>
    <scope>NUCLEOTIDE SEQUENCE [LARGE SCALE GENOMIC DNA]</scope>
    <source>
        <strain evidence="4">JCM 13244</strain>
    </source>
</reference>
<dbReference type="EMBL" id="BAAALR010000106">
    <property type="protein sequence ID" value="GAA1724430.1"/>
    <property type="molecule type" value="Genomic_DNA"/>
</dbReference>
<dbReference type="Pfam" id="PF01494">
    <property type="entry name" value="FAD_binding_3"/>
    <property type="match status" value="1"/>
</dbReference>
<dbReference type="RefSeq" id="WP_211121876.1">
    <property type="nucleotide sequence ID" value="NZ_BAAALR010000106.1"/>
</dbReference>
<organism evidence="3 4">
    <name type="scientific">Streptomyces yatensis</name>
    <dbReference type="NCBI Taxonomy" id="155177"/>
    <lineage>
        <taxon>Bacteria</taxon>
        <taxon>Bacillati</taxon>
        <taxon>Actinomycetota</taxon>
        <taxon>Actinomycetes</taxon>
        <taxon>Kitasatosporales</taxon>
        <taxon>Streptomycetaceae</taxon>
        <taxon>Streptomyces</taxon>
        <taxon>Streptomyces violaceusniger group</taxon>
    </lineage>
</organism>
<gene>
    <name evidence="3" type="ORF">GCM10009680_77750</name>
</gene>
<dbReference type="InterPro" id="IPR051704">
    <property type="entry name" value="FAD_aromatic-hydroxylase"/>
</dbReference>
<evidence type="ECO:0000256" key="1">
    <source>
        <dbReference type="SAM" id="MobiDB-lite"/>
    </source>
</evidence>
<evidence type="ECO:0000313" key="3">
    <source>
        <dbReference type="EMBL" id="GAA1724430.1"/>
    </source>
</evidence>
<proteinExistence type="predicted"/>
<feature type="region of interest" description="Disordered" evidence="1">
    <location>
        <begin position="355"/>
        <end position="378"/>
    </location>
</feature>
<dbReference type="InterPro" id="IPR002938">
    <property type="entry name" value="FAD-bd"/>
</dbReference>
<feature type="domain" description="FAD-binding" evidence="2">
    <location>
        <begin position="4"/>
        <end position="327"/>
    </location>
</feature>
<name>A0ABP4VID0_9ACTN</name>
<accession>A0ABP4VID0</accession>
<protein>
    <submittedName>
        <fullName evidence="3">FAD-binding protein</fullName>
    </submittedName>
</protein>
<dbReference type="InterPro" id="IPR036188">
    <property type="entry name" value="FAD/NAD-bd_sf"/>
</dbReference>
<dbReference type="Gene3D" id="3.30.9.10">
    <property type="entry name" value="D-Amino Acid Oxidase, subunit A, domain 2"/>
    <property type="match status" value="1"/>
</dbReference>
<evidence type="ECO:0000313" key="4">
    <source>
        <dbReference type="Proteomes" id="UP001499947"/>
    </source>
</evidence>
<evidence type="ECO:0000259" key="2">
    <source>
        <dbReference type="Pfam" id="PF01494"/>
    </source>
</evidence>
<keyword evidence="4" id="KW-1185">Reference proteome</keyword>
<dbReference type="PRINTS" id="PR00420">
    <property type="entry name" value="RNGMNOXGNASE"/>
</dbReference>
<dbReference type="PANTHER" id="PTHR46865">
    <property type="entry name" value="OXIDOREDUCTASE-RELATED"/>
    <property type="match status" value="1"/>
</dbReference>
<sequence length="393" mass="42809">MRNTRVLISGASIAGPALAYWLDRYGFQVTVVERAAGPRPGGQAIDVRGPALEACARMGVLEEIRAHRTGLRGMSMVDGDGKELFSTTERTMTGGDLARPDVEILRDELSSVLMAAGGDGIEYLFNDSIASLAQGPDEVAVTFHRGDSRAFDIVVAADGVHSSTRALVFGPEERFLHLMGGYLGVWTAPNYLGLDRWEVVYQMSGGVWGGMVMSVRENTEVRVYVGIDSDEPPAQFLGSRSVSEQKRLVAERHKDARWEMPRLLEYMWGAPDFHLDVSAQIRMDTWSRGRVALVGDAGYCGSPMSGQSTSLAIVGAYVLAGELKAADGDHTVAFAAYERELRDYATANQQIALDHKARRDAETASPGQEPDTDSSHIGDGFYEVVNSYSLKDY</sequence>
<dbReference type="Gene3D" id="3.50.50.60">
    <property type="entry name" value="FAD/NAD(P)-binding domain"/>
    <property type="match status" value="1"/>
</dbReference>